<dbReference type="EMBL" id="CP022437">
    <property type="protein sequence ID" value="ASN06995.1"/>
    <property type="molecule type" value="Genomic_DNA"/>
</dbReference>
<proteinExistence type="predicted"/>
<accession>A0A221MH82</accession>
<protein>
    <recommendedName>
        <fullName evidence="4">CamS family sex pheromone protein</fullName>
    </recommendedName>
</protein>
<dbReference type="CDD" id="cd13440">
    <property type="entry name" value="CamS_repeat_2"/>
    <property type="match status" value="1"/>
</dbReference>
<gene>
    <name evidence="2" type="ORF">CFK40_19245</name>
</gene>
<organism evidence="2 3">
    <name type="scientific">Virgibacillus necropolis</name>
    <dbReference type="NCBI Taxonomy" id="163877"/>
    <lineage>
        <taxon>Bacteria</taxon>
        <taxon>Bacillati</taxon>
        <taxon>Bacillota</taxon>
        <taxon>Bacilli</taxon>
        <taxon>Bacillales</taxon>
        <taxon>Bacillaceae</taxon>
        <taxon>Virgibacillus</taxon>
    </lineage>
</organism>
<dbReference type="Proteomes" id="UP000204391">
    <property type="component" value="Chromosome"/>
</dbReference>
<evidence type="ECO:0008006" key="4">
    <source>
        <dbReference type="Google" id="ProtNLM"/>
    </source>
</evidence>
<dbReference type="InterPro" id="IPR011426">
    <property type="entry name" value="CamS"/>
</dbReference>
<keyword evidence="3" id="KW-1185">Reference proteome</keyword>
<reference evidence="2 3" key="1">
    <citation type="journal article" date="2003" name="Int. J. Syst. Evol. Microbiol.">
        <title>Virgibacillus carmonensis sp. nov., Virgibacillus necropolis sp. nov. and Virgibacillus picturae sp. nov., three novel species isolated from deteriorated mural paintings, transfer of the species of the genus salibacillus to Virgibacillus, as Virgibacillus marismortui comb. nov. and Virgibacillus salexigens comb. nov., and emended description of the genus Virgibacillus.</title>
        <authorList>
            <person name="Heyrman J."/>
            <person name="Logan N.A."/>
            <person name="Busse H.J."/>
            <person name="Balcaen A."/>
            <person name="Lebbe L."/>
            <person name="Rodriguez-Diaz M."/>
            <person name="Swings J."/>
            <person name="De Vos P."/>
        </authorList>
    </citation>
    <scope>NUCLEOTIDE SEQUENCE [LARGE SCALE GENOMIC DNA]</scope>
    <source>
        <strain evidence="2 3">LMG 19488</strain>
    </source>
</reference>
<feature type="chain" id="PRO_5012397703" description="CamS family sex pheromone protein" evidence="1">
    <location>
        <begin position="25"/>
        <end position="415"/>
    </location>
</feature>
<dbReference type="PROSITE" id="PS51257">
    <property type="entry name" value="PROKAR_LIPOPROTEIN"/>
    <property type="match status" value="1"/>
</dbReference>
<dbReference type="KEGG" id="vne:CFK40_19245"/>
<feature type="signal peptide" evidence="1">
    <location>
        <begin position="1"/>
        <end position="24"/>
    </location>
</feature>
<dbReference type="PIRSF" id="PIRSF012509">
    <property type="entry name" value="CamS"/>
    <property type="match status" value="1"/>
</dbReference>
<evidence type="ECO:0000313" key="2">
    <source>
        <dbReference type="EMBL" id="ASN06995.1"/>
    </source>
</evidence>
<evidence type="ECO:0000256" key="1">
    <source>
        <dbReference type="SAM" id="SignalP"/>
    </source>
</evidence>
<sequence>MLRKIAIWLTGALLFMTSCSPNMNDDEVVKKEDETANQEPSIVPSYQLSNETYKMILPYKPSAARGLIVSQMGNRLDIDEMEEGLRRHSKEYYDPGTYYFQAGQKLSDDLLLTWLEEDLTDKQIEDEVQARIDKRKEDKKDVNEDIIEEIRKSVIEEETKGLNPALKDNPNESDYRNNPRYLSHILEQNFLKKNKDNTVELVGMSIGLALKSEYRFQTETGGPYYYEKISQEEMLKQGKQMAQTILERIRKMEGLENIPIMFALYREEAQGSSVPGNFVAKTGVEGSDASIGEWDAVKEDYILFPSDEAKEKYYDDTQIVSNFTNEVAQFFPNYVGVIGEGFYINEELKKLTLEIPIEFYGKGEVIGFTQYAYGLAKEMFPDHFDLEIKVTSSEKLESLIYRSAGVSNPTVHIFH</sequence>
<dbReference type="OrthoDB" id="9795361at2"/>
<evidence type="ECO:0000313" key="3">
    <source>
        <dbReference type="Proteomes" id="UP000204391"/>
    </source>
</evidence>
<name>A0A221MH82_9BACI</name>
<dbReference type="RefSeq" id="WP_089533989.1">
    <property type="nucleotide sequence ID" value="NZ_CP022437.1"/>
</dbReference>
<dbReference type="Pfam" id="PF07537">
    <property type="entry name" value="CamS"/>
    <property type="match status" value="1"/>
</dbReference>
<dbReference type="CDD" id="cd13441">
    <property type="entry name" value="CamS_repeat_1"/>
    <property type="match status" value="1"/>
</dbReference>
<dbReference type="AlphaFoldDB" id="A0A221MH82"/>
<keyword evidence="1" id="KW-0732">Signal</keyword>
<dbReference type="Gene3D" id="3.10.570.10">
    <property type="entry name" value="sex pheromone staph- cam373 precursor domain"/>
    <property type="match status" value="1"/>
</dbReference>